<accession>A0A6C0AHC6</accession>
<sequence length="63" mass="7223">MLDDTYGTNFGPWGFAFNDNESIAAYRADCRAAREAAKTPKTPKAYELTYDKYDDYESPRDLD</sequence>
<evidence type="ECO:0000313" key="1">
    <source>
        <dbReference type="EMBL" id="QHS79046.1"/>
    </source>
</evidence>
<organism evidence="1">
    <name type="scientific">viral metagenome</name>
    <dbReference type="NCBI Taxonomy" id="1070528"/>
    <lineage>
        <taxon>unclassified sequences</taxon>
        <taxon>metagenomes</taxon>
        <taxon>organismal metagenomes</taxon>
    </lineage>
</organism>
<dbReference type="EMBL" id="MN740625">
    <property type="protein sequence ID" value="QHS79046.1"/>
    <property type="molecule type" value="Genomic_DNA"/>
</dbReference>
<name>A0A6C0AHC6_9ZZZZ</name>
<protein>
    <submittedName>
        <fullName evidence="1">Uncharacterized protein</fullName>
    </submittedName>
</protein>
<reference evidence="1" key="1">
    <citation type="journal article" date="2020" name="Nature">
        <title>Giant virus diversity and host interactions through global metagenomics.</title>
        <authorList>
            <person name="Schulz F."/>
            <person name="Roux S."/>
            <person name="Paez-Espino D."/>
            <person name="Jungbluth S."/>
            <person name="Walsh D.A."/>
            <person name="Denef V.J."/>
            <person name="McMahon K.D."/>
            <person name="Konstantinidis K.T."/>
            <person name="Eloe-Fadrosh E.A."/>
            <person name="Kyrpides N.C."/>
            <person name="Woyke T."/>
        </authorList>
    </citation>
    <scope>NUCLEOTIDE SEQUENCE</scope>
    <source>
        <strain evidence="1">GVMAG-S-1035118-87</strain>
    </source>
</reference>
<proteinExistence type="predicted"/>
<dbReference type="AlphaFoldDB" id="A0A6C0AHC6"/>